<proteinExistence type="predicted"/>
<dbReference type="PATRIC" id="fig|1423745.4.peg.1097"/>
<dbReference type="AlphaFoldDB" id="A0A0R2CJM2"/>
<feature type="transmembrane region" description="Helical" evidence="1">
    <location>
        <begin position="64"/>
        <end position="84"/>
    </location>
</feature>
<organism evidence="2 3">
    <name type="scientific">Fructilactobacillus florum DSM 22689 = JCM 16035</name>
    <dbReference type="NCBI Taxonomy" id="1423745"/>
    <lineage>
        <taxon>Bacteria</taxon>
        <taxon>Bacillati</taxon>
        <taxon>Bacillota</taxon>
        <taxon>Bacilli</taxon>
        <taxon>Lactobacillales</taxon>
        <taxon>Lactobacillaceae</taxon>
        <taxon>Fructilactobacillus</taxon>
    </lineage>
</organism>
<dbReference type="Pfam" id="PF09819">
    <property type="entry name" value="ABC_cobalt"/>
    <property type="match status" value="1"/>
</dbReference>
<reference evidence="2 3" key="1">
    <citation type="journal article" date="2015" name="Genome Announc.">
        <title>Expanding the biotechnology potential of lactobacilli through comparative genomics of 213 strains and associated genera.</title>
        <authorList>
            <person name="Sun Z."/>
            <person name="Harris H.M."/>
            <person name="McCann A."/>
            <person name="Guo C."/>
            <person name="Argimon S."/>
            <person name="Zhang W."/>
            <person name="Yang X."/>
            <person name="Jeffery I.B."/>
            <person name="Cooney J.C."/>
            <person name="Kagawa T.F."/>
            <person name="Liu W."/>
            <person name="Song Y."/>
            <person name="Salvetti E."/>
            <person name="Wrobel A."/>
            <person name="Rasinkangas P."/>
            <person name="Parkhill J."/>
            <person name="Rea M.C."/>
            <person name="O'Sullivan O."/>
            <person name="Ritari J."/>
            <person name="Douillard F.P."/>
            <person name="Paul Ross R."/>
            <person name="Yang R."/>
            <person name="Briner A.E."/>
            <person name="Felis G.E."/>
            <person name="de Vos W.M."/>
            <person name="Barrangou R."/>
            <person name="Klaenhammer T.R."/>
            <person name="Caufield P.W."/>
            <person name="Cui Y."/>
            <person name="Zhang H."/>
            <person name="O'Toole P.W."/>
        </authorList>
    </citation>
    <scope>NUCLEOTIDE SEQUENCE [LARGE SCALE GENOMIC DNA]</scope>
    <source>
        <strain evidence="2 3">DSM 22689</strain>
    </source>
</reference>
<feature type="transmembrane region" description="Helical" evidence="1">
    <location>
        <begin position="138"/>
        <end position="157"/>
    </location>
</feature>
<comment type="caution">
    <text evidence="2">The sequence shown here is derived from an EMBL/GenBank/DDBJ whole genome shotgun (WGS) entry which is preliminary data.</text>
</comment>
<protein>
    <recommendedName>
        <fullName evidence="4">Thiamin-related ABC transporter permease 1</fullName>
    </recommendedName>
</protein>
<feature type="transmembrane region" description="Helical" evidence="1">
    <location>
        <begin position="164"/>
        <end position="187"/>
    </location>
</feature>
<evidence type="ECO:0000256" key="1">
    <source>
        <dbReference type="SAM" id="Phobius"/>
    </source>
</evidence>
<dbReference type="PIRSF" id="PIRSF037394">
    <property type="entry name" value="ABC_thiamine-permease_YkoE_prd"/>
    <property type="match status" value="1"/>
</dbReference>
<sequence>MAECFLFWKNMGGITMKRWFKTWHLKNIILVTLIGIVCGLIFWLMDPLYSLVTALLTPVGLAPFAGATLLGFWTMAGPLALLVLRRPGAGLLAEFFGAAVEMLLGGIWGAATLVSGLIQGSGSELGFALTGYRRYDWLGISCSVITTTIVTFGWELIKQDYAGFGFWMLVAMFLVSLLSVFLFSGLLPKSIANLLQRSHLLD</sequence>
<keyword evidence="1" id="KW-0472">Membrane</keyword>
<feature type="transmembrane region" description="Helical" evidence="1">
    <location>
        <begin position="96"/>
        <end position="118"/>
    </location>
</feature>
<name>A0A0R2CJM2_9LACO</name>
<dbReference type="STRING" id="1423745.GCA_001311215_01216"/>
<dbReference type="EMBL" id="AYZI01000006">
    <property type="protein sequence ID" value="KRM91314.1"/>
    <property type="molecule type" value="Genomic_DNA"/>
</dbReference>
<feature type="transmembrane region" description="Helical" evidence="1">
    <location>
        <begin position="25"/>
        <end position="44"/>
    </location>
</feature>
<dbReference type="InterPro" id="IPR017195">
    <property type="entry name" value="ABC_thiamin-permease_prd"/>
</dbReference>
<gene>
    <name evidence="2" type="ORF">FC87_GL001034</name>
</gene>
<keyword evidence="1" id="KW-0812">Transmembrane</keyword>
<accession>A0A0R2CJM2</accession>
<evidence type="ECO:0008006" key="4">
    <source>
        <dbReference type="Google" id="ProtNLM"/>
    </source>
</evidence>
<evidence type="ECO:0000313" key="2">
    <source>
        <dbReference type="EMBL" id="KRM91314.1"/>
    </source>
</evidence>
<evidence type="ECO:0000313" key="3">
    <source>
        <dbReference type="Proteomes" id="UP000051586"/>
    </source>
</evidence>
<dbReference type="Proteomes" id="UP000051586">
    <property type="component" value="Unassembled WGS sequence"/>
</dbReference>
<keyword evidence="1" id="KW-1133">Transmembrane helix</keyword>